<dbReference type="Pfam" id="PF02142">
    <property type="entry name" value="MGS"/>
    <property type="match status" value="1"/>
</dbReference>
<dbReference type="Proteomes" id="UP000019109">
    <property type="component" value="Unassembled WGS sequence"/>
</dbReference>
<sequence length="80" mass="9169">MVSDDEMIEMIKKDKISLVINTPTRGKIPERLGFILRRTAIEYNIPCITSLDTARSMISILEHMTSGEETEIYSLDEYSN</sequence>
<dbReference type="STRING" id="1294263.JCM21531_2125"/>
<proteinExistence type="predicted"/>
<dbReference type="SUPFAM" id="SSF52335">
    <property type="entry name" value="Methylglyoxal synthase-like"/>
    <property type="match status" value="1"/>
</dbReference>
<dbReference type="PROSITE" id="PS51855">
    <property type="entry name" value="MGS"/>
    <property type="match status" value="1"/>
</dbReference>
<dbReference type="EMBL" id="BAVR01000022">
    <property type="protein sequence ID" value="GAE88665.1"/>
    <property type="molecule type" value="Genomic_DNA"/>
</dbReference>
<feature type="domain" description="MGS-like" evidence="1">
    <location>
        <begin position="1"/>
        <end position="80"/>
    </location>
</feature>
<gene>
    <name evidence="2" type="ORF">JCM21531_2125</name>
</gene>
<evidence type="ECO:0000313" key="3">
    <source>
        <dbReference type="Proteomes" id="UP000019109"/>
    </source>
</evidence>
<keyword evidence="3" id="KW-1185">Reference proteome</keyword>
<protein>
    <submittedName>
        <fullName evidence="2">Carbamoyl-phosphate synthase</fullName>
    </submittedName>
</protein>
<accession>W4V5E2</accession>
<evidence type="ECO:0000313" key="2">
    <source>
        <dbReference type="EMBL" id="GAE88665.1"/>
    </source>
</evidence>
<dbReference type="AlphaFoldDB" id="W4V5E2"/>
<organism evidence="2 3">
    <name type="scientific">Acetivibrio straminisolvens JCM 21531</name>
    <dbReference type="NCBI Taxonomy" id="1294263"/>
    <lineage>
        <taxon>Bacteria</taxon>
        <taxon>Bacillati</taxon>
        <taxon>Bacillota</taxon>
        <taxon>Clostridia</taxon>
        <taxon>Eubacteriales</taxon>
        <taxon>Oscillospiraceae</taxon>
        <taxon>Acetivibrio</taxon>
    </lineage>
</organism>
<name>W4V5E2_9FIRM</name>
<dbReference type="InterPro" id="IPR036914">
    <property type="entry name" value="MGS-like_dom_sf"/>
</dbReference>
<dbReference type="InterPro" id="IPR011607">
    <property type="entry name" value="MGS-like_dom"/>
</dbReference>
<reference evidence="2" key="1">
    <citation type="journal article" date="2014" name="Genome Announc.">
        <title>Draft Genome Sequence of Clostridium straminisolvens Strain JCM 21531T, Isolated from a Cellulose-Degrading Bacterial Community.</title>
        <authorList>
            <person name="Yuki M."/>
            <person name="Oshima K."/>
            <person name="Suda W."/>
            <person name="Sakamoto M."/>
            <person name="Kitamura K."/>
            <person name="Iida T."/>
            <person name="Hattori M."/>
            <person name="Ohkuma M."/>
        </authorList>
    </citation>
    <scope>NUCLEOTIDE SEQUENCE [LARGE SCALE GENOMIC DNA]</scope>
    <source>
        <strain evidence="2">JCM 21531</strain>
    </source>
</reference>
<comment type="caution">
    <text evidence="2">The sequence shown here is derived from an EMBL/GenBank/DDBJ whole genome shotgun (WGS) entry which is preliminary data.</text>
</comment>
<evidence type="ECO:0000259" key="1">
    <source>
        <dbReference type="PROSITE" id="PS51855"/>
    </source>
</evidence>
<dbReference type="Gene3D" id="3.40.50.1380">
    <property type="entry name" value="Methylglyoxal synthase-like domain"/>
    <property type="match status" value="1"/>
</dbReference>